<dbReference type="PANTHER" id="PTHR43542">
    <property type="entry name" value="METHYLTRANSFERASE"/>
    <property type="match status" value="1"/>
</dbReference>
<evidence type="ECO:0000256" key="3">
    <source>
        <dbReference type="SAM" id="MobiDB-lite"/>
    </source>
</evidence>
<gene>
    <name evidence="4" type="primary">rsmD</name>
    <name evidence="4" type="ORF">KOR34_32550</name>
</gene>
<dbReference type="Pfam" id="PF03602">
    <property type="entry name" value="Cons_hypoth95"/>
    <property type="match status" value="1"/>
</dbReference>
<dbReference type="InterPro" id="IPR029063">
    <property type="entry name" value="SAM-dependent_MTases_sf"/>
</dbReference>
<feature type="region of interest" description="Disordered" evidence="3">
    <location>
        <begin position="1"/>
        <end position="31"/>
    </location>
</feature>
<accession>A0A5C5VI60</accession>
<dbReference type="OrthoDB" id="9803017at2"/>
<organism evidence="4 5">
    <name type="scientific">Posidoniimonas corsicana</name>
    <dbReference type="NCBI Taxonomy" id="1938618"/>
    <lineage>
        <taxon>Bacteria</taxon>
        <taxon>Pseudomonadati</taxon>
        <taxon>Planctomycetota</taxon>
        <taxon>Planctomycetia</taxon>
        <taxon>Pirellulales</taxon>
        <taxon>Lacipirellulaceae</taxon>
        <taxon>Posidoniimonas</taxon>
    </lineage>
</organism>
<evidence type="ECO:0000313" key="4">
    <source>
        <dbReference type="EMBL" id="TWT38286.1"/>
    </source>
</evidence>
<sequence length="228" mass="24871">MPRRRPKSEPRPASNARASANGGEEGPPEPLRIIGGRFRGSKLAYEALTQDGAKVTRPMKHRVRESIFNLVGLRAGGKHALDLFAGTGALGLEALSRGAVLATLIERHIPTAEVVRQNINSLGVADVCVLKTTSAFLWIRRDLPAFDTQNPWLVFVSPPYSFFVERTDQMLAMIEALTHAAPPESLIVVEADERFDFGLLPGGVRPDRNSPGWDVREYAPAVVGVLEV</sequence>
<reference evidence="4 5" key="1">
    <citation type="submission" date="2019-02" db="EMBL/GenBank/DDBJ databases">
        <title>Deep-cultivation of Planctomycetes and their phenomic and genomic characterization uncovers novel biology.</title>
        <authorList>
            <person name="Wiegand S."/>
            <person name="Jogler M."/>
            <person name="Boedeker C."/>
            <person name="Pinto D."/>
            <person name="Vollmers J."/>
            <person name="Rivas-Marin E."/>
            <person name="Kohn T."/>
            <person name="Peeters S.H."/>
            <person name="Heuer A."/>
            <person name="Rast P."/>
            <person name="Oberbeckmann S."/>
            <person name="Bunk B."/>
            <person name="Jeske O."/>
            <person name="Meyerdierks A."/>
            <person name="Storesund J.E."/>
            <person name="Kallscheuer N."/>
            <person name="Luecker S."/>
            <person name="Lage O.M."/>
            <person name="Pohl T."/>
            <person name="Merkel B.J."/>
            <person name="Hornburger P."/>
            <person name="Mueller R.-W."/>
            <person name="Bruemmer F."/>
            <person name="Labrenz M."/>
            <person name="Spormann A.M."/>
            <person name="Op Den Camp H."/>
            <person name="Overmann J."/>
            <person name="Amann R."/>
            <person name="Jetten M.S.M."/>
            <person name="Mascher T."/>
            <person name="Medema M.H."/>
            <person name="Devos D.P."/>
            <person name="Kaster A.-K."/>
            <person name="Ovreas L."/>
            <person name="Rohde M."/>
            <person name="Galperin M.Y."/>
            <person name="Jogler C."/>
        </authorList>
    </citation>
    <scope>NUCLEOTIDE SEQUENCE [LARGE SCALE GENOMIC DNA]</scope>
    <source>
        <strain evidence="4 5">KOR34</strain>
    </source>
</reference>
<dbReference type="AlphaFoldDB" id="A0A5C5VI60"/>
<dbReference type="EMBL" id="SIHJ01000001">
    <property type="protein sequence ID" value="TWT38286.1"/>
    <property type="molecule type" value="Genomic_DNA"/>
</dbReference>
<dbReference type="InterPro" id="IPR004398">
    <property type="entry name" value="RNA_MeTrfase_RsmD"/>
</dbReference>
<keyword evidence="5" id="KW-1185">Reference proteome</keyword>
<keyword evidence="1 4" id="KW-0489">Methyltransferase</keyword>
<evidence type="ECO:0000256" key="1">
    <source>
        <dbReference type="ARBA" id="ARBA00022603"/>
    </source>
</evidence>
<proteinExistence type="predicted"/>
<name>A0A5C5VI60_9BACT</name>
<dbReference type="PANTHER" id="PTHR43542:SF1">
    <property type="entry name" value="METHYLTRANSFERASE"/>
    <property type="match status" value="1"/>
</dbReference>
<evidence type="ECO:0000256" key="2">
    <source>
        <dbReference type="ARBA" id="ARBA00022679"/>
    </source>
</evidence>
<keyword evidence="2 4" id="KW-0808">Transferase</keyword>
<dbReference type="GO" id="GO:0052913">
    <property type="term" value="F:16S rRNA (guanine(966)-N(2))-methyltransferase activity"/>
    <property type="evidence" value="ECO:0007669"/>
    <property type="project" value="UniProtKB-EC"/>
</dbReference>
<dbReference type="Gene3D" id="3.40.50.150">
    <property type="entry name" value="Vaccinia Virus protein VP39"/>
    <property type="match status" value="1"/>
</dbReference>
<dbReference type="RefSeq" id="WP_146565704.1">
    <property type="nucleotide sequence ID" value="NZ_SIHJ01000001.1"/>
</dbReference>
<comment type="caution">
    <text evidence="4">The sequence shown here is derived from an EMBL/GenBank/DDBJ whole genome shotgun (WGS) entry which is preliminary data.</text>
</comment>
<dbReference type="EC" id="2.1.1.171" evidence="4"/>
<protein>
    <submittedName>
        <fullName evidence="4">Ribosomal RNA small subunit methyltransferase D</fullName>
        <ecNumber evidence="4">2.1.1.171</ecNumber>
    </submittedName>
</protein>
<evidence type="ECO:0000313" key="5">
    <source>
        <dbReference type="Proteomes" id="UP000316714"/>
    </source>
</evidence>
<dbReference type="SUPFAM" id="SSF53335">
    <property type="entry name" value="S-adenosyl-L-methionine-dependent methyltransferases"/>
    <property type="match status" value="1"/>
</dbReference>
<dbReference type="Proteomes" id="UP000316714">
    <property type="component" value="Unassembled WGS sequence"/>
</dbReference>
<dbReference type="CDD" id="cd02440">
    <property type="entry name" value="AdoMet_MTases"/>
    <property type="match status" value="1"/>
</dbReference>